<dbReference type="EC" id="2.7.7.7" evidence="3"/>
<dbReference type="SUPFAM" id="SSF53098">
    <property type="entry name" value="Ribonuclease H-like"/>
    <property type="match status" value="1"/>
</dbReference>
<comment type="subcellular location">
    <subcellularLocation>
        <location evidence="1">Golgi apparatus</location>
        <location evidence="1">cis-Golgi network</location>
    </subcellularLocation>
</comment>
<feature type="compositionally biased region" description="Low complexity" evidence="8">
    <location>
        <begin position="1215"/>
        <end position="1227"/>
    </location>
</feature>
<dbReference type="GO" id="GO:0030008">
    <property type="term" value="C:TRAPP complex"/>
    <property type="evidence" value="ECO:0007669"/>
    <property type="project" value="InterPro"/>
</dbReference>
<evidence type="ECO:0000256" key="3">
    <source>
        <dbReference type="ARBA" id="ARBA00012417"/>
    </source>
</evidence>
<dbReference type="InterPro" id="IPR043502">
    <property type="entry name" value="DNA/RNA_pol_sf"/>
</dbReference>
<feature type="compositionally biased region" description="Basic and acidic residues" evidence="8">
    <location>
        <begin position="439"/>
        <end position="450"/>
    </location>
</feature>
<dbReference type="CDD" id="cd14943">
    <property type="entry name" value="TRAPPC5_Trs31"/>
    <property type="match status" value="1"/>
</dbReference>
<keyword evidence="10" id="KW-1185">Reference proteome</keyword>
<evidence type="ECO:0000259" key="9">
    <source>
        <dbReference type="SMART" id="SM00482"/>
    </source>
</evidence>
<dbReference type="PANTHER" id="PTHR10267">
    <property type="entry name" value="DNA POLYMERASE SUBUNIT GAMMA-1"/>
    <property type="match status" value="1"/>
</dbReference>
<accession>A0A171EBM1</accession>
<feature type="region of interest" description="Disordered" evidence="8">
    <location>
        <begin position="801"/>
        <end position="828"/>
    </location>
</feature>
<dbReference type="Pfam" id="PF18136">
    <property type="entry name" value="DNApol_Exo"/>
    <property type="match status" value="3"/>
</dbReference>
<dbReference type="PANTHER" id="PTHR10267:SF0">
    <property type="entry name" value="DNA POLYMERASE SUBUNIT GAMMA-1"/>
    <property type="match status" value="1"/>
</dbReference>
<feature type="region of interest" description="Disordered" evidence="8">
    <location>
        <begin position="1212"/>
        <end position="1235"/>
    </location>
</feature>
<dbReference type="GO" id="GO:0048193">
    <property type="term" value="P:Golgi vesicle transport"/>
    <property type="evidence" value="ECO:0007669"/>
    <property type="project" value="InterPro"/>
</dbReference>
<dbReference type="InterPro" id="IPR007194">
    <property type="entry name" value="TRAPP_component"/>
</dbReference>
<dbReference type="GO" id="GO:0003887">
    <property type="term" value="F:DNA-directed DNA polymerase activity"/>
    <property type="evidence" value="ECO:0007669"/>
    <property type="project" value="UniProtKB-KW"/>
</dbReference>
<dbReference type="GO" id="GO:0008408">
    <property type="term" value="F:3'-5' exonuclease activity"/>
    <property type="evidence" value="ECO:0007669"/>
    <property type="project" value="TreeGrafter"/>
</dbReference>
<comment type="similarity">
    <text evidence="2">Belongs to the TRAPP small subunits family. BET3 subfamily.</text>
</comment>
<dbReference type="GO" id="GO:0005760">
    <property type="term" value="C:gamma DNA polymerase complex"/>
    <property type="evidence" value="ECO:0007669"/>
    <property type="project" value="InterPro"/>
</dbReference>
<dbReference type="SUPFAM" id="SSF56672">
    <property type="entry name" value="DNA/RNA polymerases"/>
    <property type="match status" value="1"/>
</dbReference>
<feature type="compositionally biased region" description="Low complexity" evidence="8">
    <location>
        <begin position="812"/>
        <end position="824"/>
    </location>
</feature>
<dbReference type="Pfam" id="PF04051">
    <property type="entry name" value="TRAPP"/>
    <property type="match status" value="1"/>
</dbReference>
<feature type="region of interest" description="Disordered" evidence="8">
    <location>
        <begin position="427"/>
        <end position="483"/>
    </location>
</feature>
<feature type="compositionally biased region" description="Low complexity" evidence="8">
    <location>
        <begin position="457"/>
        <end position="473"/>
    </location>
</feature>
<dbReference type="InterPro" id="IPR041336">
    <property type="entry name" value="DNApol_Exo"/>
</dbReference>
<dbReference type="InterPro" id="IPR002297">
    <property type="entry name" value="DNA-dir_DNA_pol_A_mt"/>
</dbReference>
<feature type="compositionally biased region" description="Polar residues" evidence="8">
    <location>
        <begin position="1063"/>
        <end position="1080"/>
    </location>
</feature>
<evidence type="ECO:0000256" key="8">
    <source>
        <dbReference type="SAM" id="MobiDB-lite"/>
    </source>
</evidence>
<proteinExistence type="inferred from homology"/>
<feature type="region of interest" description="Disordered" evidence="8">
    <location>
        <begin position="539"/>
        <end position="558"/>
    </location>
</feature>
<dbReference type="SUPFAM" id="SSF111126">
    <property type="entry name" value="Ligand-binding domain in the NO signalling and Golgi transport"/>
    <property type="match status" value="1"/>
</dbReference>
<dbReference type="InterPro" id="IPR016696">
    <property type="entry name" value="TRAPP-I_su5"/>
</dbReference>
<dbReference type="GO" id="GO:0005794">
    <property type="term" value="C:Golgi apparatus"/>
    <property type="evidence" value="ECO:0007669"/>
    <property type="project" value="UniProtKB-SubCell"/>
</dbReference>
<feature type="compositionally biased region" description="Polar residues" evidence="8">
    <location>
        <begin position="549"/>
        <end position="558"/>
    </location>
</feature>
<evidence type="ECO:0000313" key="11">
    <source>
        <dbReference type="WBParaSite" id="ALUE_0001479201-mRNA-1"/>
    </source>
</evidence>
<evidence type="ECO:0000256" key="4">
    <source>
        <dbReference type="ARBA" id="ARBA00022679"/>
    </source>
</evidence>
<sequence length="2167" mass="245460">MWKREHDVKELADQYTWRLTQRPSDLPSDYKKAFFLDKPMWIAAVNLYYQDGQRMIPSEISLVKFNIRDGFEDQRNFILALPYDYIPPEYCEDDAVYNEEKTAIRADGRGNRLIEVMRTDFDRVWDEIKEFTDLDGDEQKIFVCADQWNEVVGSFQTLYSAVNETAFSRVETRFIAIDDFFMAMAMTLLEMECTEEMRVCVSTEMHEKWPGTIEFDRVTCSYHYQFRYRNECQSRSCSMFTAHEAIFNFFTLCKKYVFCDYEFTGNHLPNKAQLPQLESDYQECGTSSMAPAQRSGPQTTVVNSRLDVRKISGYAFDRPERFKEPAVYRTRSGAGFRLMRESKVRSDMDLIQLVEEPRDKLASNEGKRGPYGSFRVSTGSVQHRCVEPEARLNELASEPSTPNPIPCDEGDDFSHTVNRIEEVTREPLMVVGPSNASDSSRRARFRESPSRKNRSKSAVSRFSSDADFSAESSGRMSRPSTALSHVSAGGHVLEEFDPLFARRKSHQTLGSNHTTYKSSAHSSAAAFLSDRLETEPSYDRSSIFRKTSENSQQSGLHGRLSASSLGNSVRFGQSYQTTIGPEFRPLVSKLAYDPVECQAGDVIPVLSENIRGLDLGDHSDFSVPGDDALSRARIPEVERLTVNSNPRVPIASLLTNQQQAITQSNIISDEATFDQSNETEVHPSSSMVNAQRLPFDYRSHGIPAGENNADFVASQTKIRGNKGRILEVSPGGMFSPMYCKYRQNSSTTTANNSSIKIRNDGPPSSAGMLTRAATALPVNPSSWYINRGRTKDMAIGQDFLTSDGSPVGQQADVDTTRQTSTSSDSGKDMIPCPVRLKYKDAADYGWISRTKLPGANGWASSMGGRLVQNVQRYGHNTSNIAEKLLQRYNAKKNPLFWQVNLSSFALLFAEMVRFANNRSSSVSDLQDKLAAYGKFVGSRLLDVIVLREKGYRRETKLLNMLMFVKGTVWKNLFNKEADKLERSNDDPCQYLLIEKEPIVNTYISVPKDKGSLNCASFIAGIVEAILEMSNTTRGLLLFVRCTYRAHRFLSTIVKQGRKRAPESLNSKLETSPSTSNCDSSQSSLKQIALVPARIHRHLFGDGPIPINVSNDIYQNLELPKLYGANLQEHFYKLGEMQIRDYRQQLELAATMHPIPKMPKQWIYQSGWTKYSSSTGKYEKMSNTTRGLLLFVRYTYRAHRFLSTIVKQGRKQAPKSLSSTLETSPSTSNGDSSQSSLKQIALVPARIHRHLFGDGPIPINVSNDIYQNLELPKLYGANLQEHFYKLGEMQIRDYRQQLELAATMHPIPKMPKQWIYQSGWTKYSSSTGKYEKVEYPDEKLLFFDVEVCVIDGQLPTLAVALSPTNWYSWCSDRLVHNIPIPELCRLHHLIPLERSGGSKRAAIVIGHNVAYDRSRVREQYLRKQTGTRFWDTMSMAIPIYGMADHQLLLYEKNDLEEDERGHSGWVDDWKARVCKNSLAALHEKLCSQKSKLIVKKSMQSFFVNEPIEEIRDNFQHSGWVDDWKARVCKNSLAALHEKLCSQKSKLIVKKSMQSFFVNEPIEEIRDNFQDLVQYCAEDVLACLELYQALYPEFVKRFPHPITWQGMLEMSAVYLPITSNWRHFYQSCEEEATNENRRAAQGVIRAAQHLSMTLEENQRFKEDAWMWQEDWSNRNCTMPTWYTTLLKSKKLANSPVEQLSASDVKLRGRVIPRLFGLCWGPYPLHFKADKGWGFLVPRADIDNAETIAEVSRASLRRGEEVDIPNRAILDVINENIANGVGEVLLGEPACSIGAFDFHKLPHPKGGNANVGDPLAKDFHIEIEEGILRATRYIDEFSAIVACKKTTRFWGNYRARFNEQVTVWLDEEGNEGAIAPSVIPAGTVTRRAVHKLWLTAINPKDNEMIGTGLKSMVECSEGWNLVGADVDSQEQWIAALLGDCAVGKHTAGATPFSNMLLAGNKADHSDLHSVVAKEVGISRDKAKVLNYARLYGSGLNHAVEFLKQSGLAGKEVLNYARLYGSGLNHAVEFLKQSGLADEQALRISEKLFATTKGRSCSKLTQAFEEWISNEVEERLRAQGYKDFRRDLLIDLLYDNNREVHTLFTDGFESATFNYLELVVGETEPRTPVLGCRLGYALEPLPKSVPDREYFLAKYKRSIINWVFFSSSIIF</sequence>
<keyword evidence="4" id="KW-0808">Transferase</keyword>
<feature type="domain" description="DNA-directed DNA polymerase family A palm" evidence="9">
    <location>
        <begin position="1903"/>
        <end position="2167"/>
    </location>
</feature>
<dbReference type="Gene3D" id="3.30.420.390">
    <property type="match status" value="3"/>
</dbReference>
<dbReference type="InterPro" id="IPR019760">
    <property type="entry name" value="DNA-dir_DNA_pol_A_CS"/>
</dbReference>
<dbReference type="GO" id="GO:0003677">
    <property type="term" value="F:DNA binding"/>
    <property type="evidence" value="ECO:0007669"/>
    <property type="project" value="InterPro"/>
</dbReference>
<dbReference type="SMART" id="SM00482">
    <property type="entry name" value="POLAc"/>
    <property type="match status" value="1"/>
</dbReference>
<dbReference type="InterPro" id="IPR024096">
    <property type="entry name" value="NO_sig/Golgi_transp_ligand-bd"/>
</dbReference>
<dbReference type="PRINTS" id="PR00867">
    <property type="entry name" value="DNAPOLG"/>
</dbReference>
<evidence type="ECO:0000256" key="5">
    <source>
        <dbReference type="ARBA" id="ARBA00022695"/>
    </source>
</evidence>
<evidence type="ECO:0000256" key="1">
    <source>
        <dbReference type="ARBA" id="ARBA00004222"/>
    </source>
</evidence>
<reference evidence="11" key="1">
    <citation type="submission" date="2016-05" db="UniProtKB">
        <authorList>
            <consortium name="WormBaseParasite"/>
        </authorList>
    </citation>
    <scope>IDENTIFICATION</scope>
</reference>
<feature type="region of interest" description="Disordered" evidence="8">
    <location>
        <begin position="1060"/>
        <end position="1080"/>
    </location>
</feature>
<evidence type="ECO:0000256" key="6">
    <source>
        <dbReference type="ARBA" id="ARBA00022932"/>
    </source>
</evidence>
<dbReference type="GO" id="GO:0006264">
    <property type="term" value="P:mitochondrial DNA replication"/>
    <property type="evidence" value="ECO:0007669"/>
    <property type="project" value="TreeGrafter"/>
</dbReference>
<dbReference type="PROSITE" id="PS00447">
    <property type="entry name" value="DNA_POLYMERASE_A"/>
    <property type="match status" value="1"/>
</dbReference>
<dbReference type="InterPro" id="IPR012337">
    <property type="entry name" value="RNaseH-like_sf"/>
</dbReference>
<evidence type="ECO:0000256" key="7">
    <source>
        <dbReference type="ARBA" id="ARBA00031966"/>
    </source>
</evidence>
<dbReference type="Proteomes" id="UP000036681">
    <property type="component" value="Unplaced"/>
</dbReference>
<organism evidence="10 11">
    <name type="scientific">Ascaris lumbricoides</name>
    <name type="common">Giant roundworm</name>
    <dbReference type="NCBI Taxonomy" id="6252"/>
    <lineage>
        <taxon>Eukaryota</taxon>
        <taxon>Metazoa</taxon>
        <taxon>Ecdysozoa</taxon>
        <taxon>Nematoda</taxon>
        <taxon>Chromadorea</taxon>
        <taxon>Rhabditida</taxon>
        <taxon>Spirurina</taxon>
        <taxon>Ascaridomorpha</taxon>
        <taxon>Ascaridoidea</taxon>
        <taxon>Ascarididae</taxon>
        <taxon>Ascaris</taxon>
    </lineage>
</organism>
<dbReference type="Gene3D" id="3.30.1380.20">
    <property type="entry name" value="Trafficking protein particle complex subunit 3"/>
    <property type="match status" value="1"/>
</dbReference>
<keyword evidence="6" id="KW-0239">DNA-directed DNA polymerase</keyword>
<name>A0A171EBM1_ASCLU</name>
<evidence type="ECO:0000313" key="10">
    <source>
        <dbReference type="Proteomes" id="UP000036681"/>
    </source>
</evidence>
<dbReference type="InterPro" id="IPR001098">
    <property type="entry name" value="DNA-dir_DNA_pol_A_palm_dom"/>
</dbReference>
<feature type="compositionally biased region" description="Polar residues" evidence="8">
    <location>
        <begin position="474"/>
        <end position="483"/>
    </location>
</feature>
<evidence type="ECO:0000256" key="2">
    <source>
        <dbReference type="ARBA" id="ARBA00006218"/>
    </source>
</evidence>
<keyword evidence="5" id="KW-0548">Nucleotidyltransferase</keyword>
<dbReference type="WBParaSite" id="ALUE_0001479201-mRNA-1">
    <property type="protein sequence ID" value="ALUE_0001479201-mRNA-1"/>
    <property type="gene ID" value="ALUE_0001479201"/>
</dbReference>
<protein>
    <recommendedName>
        <fullName evidence="3">DNA-directed DNA polymerase</fullName>
        <ecNumber evidence="3">2.7.7.7</ecNumber>
    </recommendedName>
    <alternativeName>
        <fullName evidence="7">Mitochondrial DNA polymerase catalytic subunit</fullName>
    </alternativeName>
</protein>